<dbReference type="InterPro" id="IPR020846">
    <property type="entry name" value="MFS_dom"/>
</dbReference>
<dbReference type="AlphaFoldDB" id="A0A4V3EBC1"/>
<feature type="transmembrane region" description="Helical" evidence="5">
    <location>
        <begin position="80"/>
        <end position="98"/>
    </location>
</feature>
<dbReference type="Pfam" id="PF07690">
    <property type="entry name" value="MFS_1"/>
    <property type="match status" value="1"/>
</dbReference>
<proteinExistence type="predicted"/>
<feature type="transmembrane region" description="Helical" evidence="5">
    <location>
        <begin position="329"/>
        <end position="349"/>
    </location>
</feature>
<dbReference type="SUPFAM" id="SSF103473">
    <property type="entry name" value="MFS general substrate transporter"/>
    <property type="match status" value="1"/>
</dbReference>
<dbReference type="RefSeq" id="WP_162850717.1">
    <property type="nucleotide sequence ID" value="NZ_BAAARP010000001.1"/>
</dbReference>
<dbReference type="Proteomes" id="UP000295344">
    <property type="component" value="Unassembled WGS sequence"/>
</dbReference>
<keyword evidence="3 5" id="KW-1133">Transmembrane helix</keyword>
<keyword evidence="2 5" id="KW-0812">Transmembrane</keyword>
<gene>
    <name evidence="7" type="ORF">CLV52_1009</name>
</gene>
<dbReference type="Gene3D" id="1.20.1250.20">
    <property type="entry name" value="MFS general substrate transporter like domains"/>
    <property type="match status" value="1"/>
</dbReference>
<dbReference type="InterPro" id="IPR036259">
    <property type="entry name" value="MFS_trans_sf"/>
</dbReference>
<feature type="transmembrane region" description="Helical" evidence="5">
    <location>
        <begin position="246"/>
        <end position="265"/>
    </location>
</feature>
<feature type="transmembrane region" description="Helical" evidence="5">
    <location>
        <begin position="168"/>
        <end position="187"/>
    </location>
</feature>
<comment type="subcellular location">
    <subcellularLocation>
        <location evidence="1">Cell membrane</location>
        <topology evidence="1">Multi-pass membrane protein</topology>
    </subcellularLocation>
</comment>
<evidence type="ECO:0000256" key="1">
    <source>
        <dbReference type="ARBA" id="ARBA00004651"/>
    </source>
</evidence>
<evidence type="ECO:0000259" key="6">
    <source>
        <dbReference type="PROSITE" id="PS50850"/>
    </source>
</evidence>
<evidence type="ECO:0000313" key="7">
    <source>
        <dbReference type="EMBL" id="TDS80444.1"/>
    </source>
</evidence>
<evidence type="ECO:0000256" key="3">
    <source>
        <dbReference type="ARBA" id="ARBA00022989"/>
    </source>
</evidence>
<dbReference type="PANTHER" id="PTHR23542">
    <property type="match status" value="1"/>
</dbReference>
<dbReference type="PANTHER" id="PTHR23542:SF1">
    <property type="entry name" value="MAJOR FACILITATOR SUPERFAMILY (MFS) PROFILE DOMAIN-CONTAINING PROTEIN"/>
    <property type="match status" value="1"/>
</dbReference>
<accession>A0A4V3EBC1</accession>
<feature type="transmembrane region" description="Helical" evidence="5">
    <location>
        <begin position="208"/>
        <end position="234"/>
    </location>
</feature>
<name>A0A4V3EBC1_9MICO</name>
<sequence>MSGSGFGDLVRARGVLRIIAAQLTARFPSGMLSLGLLFHVEGRTGSYGTAGVVLAALSIGQAVAGPATGRLMGRLGIRPVIVVTTVCCAAAIAAIALFDLPPAGIVGLALAAGLTFPPITSAVRTIYPKLVPASLLGQLFSLDASLQELIWIGGPVLVTFLATGVSTTVALLVSAVLLIGGGAWFAASREVGRVRIPRSKRRFGVVLLRPQVALMTLVGFLVIASCAAIEASVAGAFGEKDPTSGVVLAIWSLASLAGGFVLGRLAMRPWSLALRLTLVAAGAALTPFLPGFWGLTTALVISGFGLAPALGMISAIVSSSVRFSDTAEAYGWTNTGQLVGVALGAALAGQALDHFGAPIAFACGALLAVLSALAAAAGIRVFPDLKGRNAGPVPDTAPIPLPPSAG</sequence>
<feature type="transmembrane region" description="Helical" evidence="5">
    <location>
        <begin position="299"/>
        <end position="317"/>
    </location>
</feature>
<dbReference type="InterPro" id="IPR011701">
    <property type="entry name" value="MFS"/>
</dbReference>
<feature type="transmembrane region" description="Helical" evidence="5">
    <location>
        <begin position="272"/>
        <end position="293"/>
    </location>
</feature>
<keyword evidence="4 5" id="KW-0472">Membrane</keyword>
<feature type="transmembrane region" description="Helical" evidence="5">
    <location>
        <begin position="104"/>
        <end position="127"/>
    </location>
</feature>
<keyword evidence="8" id="KW-1185">Reference proteome</keyword>
<evidence type="ECO:0000256" key="4">
    <source>
        <dbReference type="ARBA" id="ARBA00023136"/>
    </source>
</evidence>
<dbReference type="GO" id="GO:0022857">
    <property type="term" value="F:transmembrane transporter activity"/>
    <property type="evidence" value="ECO:0007669"/>
    <property type="project" value="InterPro"/>
</dbReference>
<organism evidence="7 8">
    <name type="scientific">Amnibacterium kyonggiense</name>
    <dbReference type="NCBI Taxonomy" id="595671"/>
    <lineage>
        <taxon>Bacteria</taxon>
        <taxon>Bacillati</taxon>
        <taxon>Actinomycetota</taxon>
        <taxon>Actinomycetes</taxon>
        <taxon>Micrococcales</taxon>
        <taxon>Microbacteriaceae</taxon>
        <taxon>Amnibacterium</taxon>
    </lineage>
</organism>
<feature type="domain" description="Major facilitator superfamily (MFS) profile" evidence="6">
    <location>
        <begin position="176"/>
        <end position="406"/>
    </location>
</feature>
<evidence type="ECO:0000313" key="8">
    <source>
        <dbReference type="Proteomes" id="UP000295344"/>
    </source>
</evidence>
<feature type="transmembrane region" description="Helical" evidence="5">
    <location>
        <begin position="47"/>
        <end position="68"/>
    </location>
</feature>
<dbReference type="GO" id="GO:0005886">
    <property type="term" value="C:plasma membrane"/>
    <property type="evidence" value="ECO:0007669"/>
    <property type="project" value="UniProtKB-SubCell"/>
</dbReference>
<protein>
    <submittedName>
        <fullName evidence="7">Putative MFS family arabinose efflux permease</fullName>
    </submittedName>
</protein>
<reference evidence="7 8" key="1">
    <citation type="submission" date="2019-03" db="EMBL/GenBank/DDBJ databases">
        <title>Genomic Encyclopedia of Archaeal and Bacterial Type Strains, Phase II (KMG-II): from individual species to whole genera.</title>
        <authorList>
            <person name="Goeker M."/>
        </authorList>
    </citation>
    <scope>NUCLEOTIDE SEQUENCE [LARGE SCALE GENOMIC DNA]</scope>
    <source>
        <strain evidence="7 8">DSM 24782</strain>
    </source>
</reference>
<dbReference type="EMBL" id="SOAM01000001">
    <property type="protein sequence ID" value="TDS80444.1"/>
    <property type="molecule type" value="Genomic_DNA"/>
</dbReference>
<evidence type="ECO:0000256" key="5">
    <source>
        <dbReference type="SAM" id="Phobius"/>
    </source>
</evidence>
<feature type="transmembrane region" description="Helical" evidence="5">
    <location>
        <begin position="355"/>
        <end position="379"/>
    </location>
</feature>
<dbReference type="PROSITE" id="PS50850">
    <property type="entry name" value="MFS"/>
    <property type="match status" value="1"/>
</dbReference>
<comment type="caution">
    <text evidence="7">The sequence shown here is derived from an EMBL/GenBank/DDBJ whole genome shotgun (WGS) entry which is preliminary data.</text>
</comment>
<evidence type="ECO:0000256" key="2">
    <source>
        <dbReference type="ARBA" id="ARBA00022692"/>
    </source>
</evidence>